<evidence type="ECO:0000313" key="4">
    <source>
        <dbReference type="Proteomes" id="UP000184040"/>
    </source>
</evidence>
<dbReference type="InterPro" id="IPR017703">
    <property type="entry name" value="YgfZ/GCV_T_CS"/>
</dbReference>
<protein>
    <recommendedName>
        <fullName evidence="2">CAF17 C-terminal domain-containing protein</fullName>
    </recommendedName>
</protein>
<dbReference type="STRING" id="313368.SAMN04488012_101504"/>
<dbReference type="NCBIfam" id="TIGR03317">
    <property type="entry name" value="ygfZ_signature"/>
    <property type="match status" value="1"/>
</dbReference>
<dbReference type="PANTHER" id="PTHR22602:SF0">
    <property type="entry name" value="TRANSFERASE CAF17, MITOCHONDRIAL-RELATED"/>
    <property type="match status" value="1"/>
</dbReference>
<dbReference type="InterPro" id="IPR027266">
    <property type="entry name" value="TrmE/GcvT-like"/>
</dbReference>
<dbReference type="RefSeq" id="WP_073126283.1">
    <property type="nucleotide sequence ID" value="NZ_FQZA01000001.1"/>
</dbReference>
<dbReference type="InterPro" id="IPR057460">
    <property type="entry name" value="CAF17_C"/>
</dbReference>
<proteinExistence type="predicted"/>
<sequence>MGRKVIALTGKDRVDFLQDMVTNDVTQPGALVYAALLTPQGKYLADFFVSHRADAMLIDVADDLAEGLMQRLSMYRLRRDVGLEMTDLVVSRGTGAAPEGALADPRHPDLGWRMIGDTDASDATDWDALRVALVVPQSGIELRPNDSYPLEFGLDRLNGIDFRKGCYVGQEVTARMKHKTQLKKGLVQVAVTGAAKPGTEITAAGKPAGTLFTQSGERALAWLRFDRAGAGMQAGDAVVAYDG</sequence>
<dbReference type="PANTHER" id="PTHR22602">
    <property type="entry name" value="TRANSFERASE CAF17, MITOCHONDRIAL-RELATED"/>
    <property type="match status" value="1"/>
</dbReference>
<keyword evidence="4" id="KW-1185">Reference proteome</keyword>
<dbReference type="Proteomes" id="UP000184040">
    <property type="component" value="Unassembled WGS sequence"/>
</dbReference>
<dbReference type="GO" id="GO:0016226">
    <property type="term" value="P:iron-sulfur cluster assembly"/>
    <property type="evidence" value="ECO:0007669"/>
    <property type="project" value="TreeGrafter"/>
</dbReference>
<accession>A0A1M6BHQ8</accession>
<dbReference type="EMBL" id="FQZA01000001">
    <property type="protein sequence ID" value="SHI48264.1"/>
    <property type="molecule type" value="Genomic_DNA"/>
</dbReference>
<dbReference type="SUPFAM" id="SSF103025">
    <property type="entry name" value="Folate-binding domain"/>
    <property type="match status" value="1"/>
</dbReference>
<reference evidence="3 4" key="1">
    <citation type="submission" date="2016-11" db="EMBL/GenBank/DDBJ databases">
        <authorList>
            <person name="Jaros S."/>
            <person name="Januszkiewicz K."/>
            <person name="Wedrychowicz H."/>
        </authorList>
    </citation>
    <scope>NUCLEOTIDE SEQUENCE [LARGE SCALE GENOMIC DNA]</scope>
    <source>
        <strain evidence="3 4">DSM 26892</strain>
    </source>
</reference>
<dbReference type="Gene3D" id="3.30.1360.120">
    <property type="entry name" value="Probable tRNA modification gtpase trme, domain 1"/>
    <property type="match status" value="2"/>
</dbReference>
<organism evidence="3 4">
    <name type="scientific">Palleronia salina</name>
    <dbReference type="NCBI Taxonomy" id="313368"/>
    <lineage>
        <taxon>Bacteria</taxon>
        <taxon>Pseudomonadati</taxon>
        <taxon>Pseudomonadota</taxon>
        <taxon>Alphaproteobacteria</taxon>
        <taxon>Rhodobacterales</taxon>
        <taxon>Roseobacteraceae</taxon>
        <taxon>Palleronia</taxon>
    </lineage>
</organism>
<evidence type="ECO:0000256" key="1">
    <source>
        <dbReference type="ARBA" id="ARBA00022946"/>
    </source>
</evidence>
<name>A0A1M6BHQ8_9RHOB</name>
<dbReference type="Pfam" id="PF25455">
    <property type="entry name" value="Beta-barrel_CAF17_C"/>
    <property type="match status" value="1"/>
</dbReference>
<feature type="domain" description="CAF17 C-terminal" evidence="2">
    <location>
        <begin position="183"/>
        <end position="239"/>
    </location>
</feature>
<dbReference type="InterPro" id="IPR045179">
    <property type="entry name" value="YgfZ/GcvT"/>
</dbReference>
<gene>
    <name evidence="3" type="ORF">SAMN04488012_101504</name>
</gene>
<keyword evidence="1" id="KW-0809">Transit peptide</keyword>
<dbReference type="AlphaFoldDB" id="A0A1M6BHQ8"/>
<dbReference type="PIRSF" id="PIRSF006487">
    <property type="entry name" value="GcvT"/>
    <property type="match status" value="1"/>
</dbReference>
<evidence type="ECO:0000259" key="2">
    <source>
        <dbReference type="Pfam" id="PF25455"/>
    </source>
</evidence>
<evidence type="ECO:0000313" key="3">
    <source>
        <dbReference type="EMBL" id="SHI48264.1"/>
    </source>
</evidence>